<dbReference type="AlphaFoldDB" id="A0A7G9FMQ6"/>
<dbReference type="Proteomes" id="UP000515819">
    <property type="component" value="Chromosome"/>
</dbReference>
<evidence type="ECO:0000313" key="4">
    <source>
        <dbReference type="Proteomes" id="UP000515819"/>
    </source>
</evidence>
<proteinExistence type="predicted"/>
<organism evidence="3 4">
    <name type="scientific">Wujia chipingensis</name>
    <dbReference type="NCBI Taxonomy" id="2763670"/>
    <lineage>
        <taxon>Bacteria</taxon>
        <taxon>Bacillati</taxon>
        <taxon>Bacillota</taxon>
        <taxon>Clostridia</taxon>
        <taxon>Lachnospirales</taxon>
        <taxon>Lachnospiraceae</taxon>
        <taxon>Wujia</taxon>
    </lineage>
</organism>
<dbReference type="RefSeq" id="WP_249321351.1">
    <property type="nucleotide sequence ID" value="NZ_CP060632.1"/>
</dbReference>
<feature type="region of interest" description="Disordered" evidence="1">
    <location>
        <begin position="1"/>
        <end position="122"/>
    </location>
</feature>
<evidence type="ECO:0000256" key="1">
    <source>
        <dbReference type="SAM" id="MobiDB-lite"/>
    </source>
</evidence>
<feature type="compositionally biased region" description="Low complexity" evidence="1">
    <location>
        <begin position="105"/>
        <end position="115"/>
    </location>
</feature>
<reference evidence="3 4" key="1">
    <citation type="submission" date="2020-08" db="EMBL/GenBank/DDBJ databases">
        <authorList>
            <person name="Liu C."/>
            <person name="Sun Q."/>
        </authorList>
    </citation>
    <scope>NUCLEOTIDE SEQUENCE [LARGE SCALE GENOMIC DNA]</scope>
    <source>
        <strain evidence="3 4">NSJ-4</strain>
    </source>
</reference>
<evidence type="ECO:0000313" key="3">
    <source>
        <dbReference type="EMBL" id="QNL99837.1"/>
    </source>
</evidence>
<gene>
    <name evidence="3" type="ORF">H9Q76_00560</name>
</gene>
<evidence type="ECO:0000256" key="2">
    <source>
        <dbReference type="SAM" id="Phobius"/>
    </source>
</evidence>
<protein>
    <submittedName>
        <fullName evidence="3">DUF1720 domain-containing protein</fullName>
    </submittedName>
</protein>
<keyword evidence="2" id="KW-0812">Transmembrane</keyword>
<dbReference type="EMBL" id="CP060632">
    <property type="protein sequence ID" value="QNL99837.1"/>
    <property type="molecule type" value="Genomic_DNA"/>
</dbReference>
<accession>A0A7G9FMQ6</accession>
<sequence length="830" mass="90364">MDENNTQQPGGFPDTTGYVNPQQPDTTGYMNPPQSDMTGYANPQQPDMTGYYGQQPGQPDMTGYYGQQPGQPDMTGYYGQQPGQPDMTGYYGQQPGQPDMTGYYGQQPMQPQTGGKKPKKPMTKGKLGALIGAGVAIVALVVCGVIFLPKLFKSDKEVVLDAMEETFSSYSTGGERNDVVGFDEVMKAYNEKGGDSSLNLTFNAGEGENAYAIGWNQNNAVDQKNKKLSADGAITIGGDDLLSYEVFGDEDTMTVGIPELLAGYLVYPADDPMGALANSPAGQSLGLDASALAGYSLNAFASGSDGSGLTSGYVSALETIWDAAEFKKQGSAKITVNGENVTAKEYYVTWAKEDLQDACVSAIDGLTEAVTGSQDTLDQLGMSADDYTYYMDQLKAAVPSVIKHDLCVKVYVKGKRAVKITCSDKINILNMVKIDYDFWLDAGKDDLSGNLSFDVSDTSVGVKFEAHDISGNTYGNVKAFAGDKEIGLDFTKDVVESGDTVTTKVKISASSYLSVDWEKTFNKADNTFENTVNANIVGADTYVFNYKGAYKDINKGVGYTVAIDSFELKAANQTLCNGSIDTTIDTSKISVQEMDASKKVYDLATMTEDDLQTFGEESQKLMDAWVERLSDNTAFVNLINALNSLFGTNSDLLNQVEEDIDEDTATYSDADFSDDNTDEITLDNASVMTYDGSAKYKIKGCIDGFNFEYANEYGVMFETEQVSTIQYGLYTAESASDALDSVYYDMSNIDSYEILDTQLNQTAKVEDKDVLYNVQTYNAFQMKCMDVTAVIEVEPGVFLSMEASIYLDDDDYTVEQLLQALESKYYEKIQ</sequence>
<keyword evidence="2" id="KW-0472">Membrane</keyword>
<keyword evidence="4" id="KW-1185">Reference proteome</keyword>
<dbReference type="KEGG" id="wcp:H9Q76_00560"/>
<feature type="transmembrane region" description="Helical" evidence="2">
    <location>
        <begin position="127"/>
        <end position="148"/>
    </location>
</feature>
<name>A0A7G9FMQ6_9FIRM</name>
<feature type="compositionally biased region" description="Polar residues" evidence="1">
    <location>
        <begin position="17"/>
        <end position="47"/>
    </location>
</feature>
<keyword evidence="2" id="KW-1133">Transmembrane helix</keyword>